<dbReference type="EMBL" id="JAANOU010000001">
    <property type="protein sequence ID" value="NIH78484.1"/>
    <property type="molecule type" value="Genomic_DNA"/>
</dbReference>
<comment type="caution">
    <text evidence="4">The sequence shown here is derived from an EMBL/GenBank/DDBJ whole genome shotgun (WGS) entry which is preliminary data.</text>
</comment>
<dbReference type="InterPro" id="IPR020904">
    <property type="entry name" value="Sc_DH/Rdtase_CS"/>
</dbReference>
<dbReference type="Proteomes" id="UP000754495">
    <property type="component" value="Unassembled WGS sequence"/>
</dbReference>
<accession>A0ABX0SNC8</accession>
<reference evidence="4 5" key="1">
    <citation type="submission" date="2020-03" db="EMBL/GenBank/DDBJ databases">
        <title>Sequencing the genomes of 1000 actinobacteria strains.</title>
        <authorList>
            <person name="Klenk H.-P."/>
        </authorList>
    </citation>
    <scope>NUCLEOTIDE SEQUENCE [LARGE SCALE GENOMIC DNA]</scope>
    <source>
        <strain evidence="4 5">DSM 45668</strain>
    </source>
</reference>
<keyword evidence="5" id="KW-1185">Reference proteome</keyword>
<organism evidence="4 5">
    <name type="scientific">Amycolatopsis viridis</name>
    <dbReference type="NCBI Taxonomy" id="185678"/>
    <lineage>
        <taxon>Bacteria</taxon>
        <taxon>Bacillati</taxon>
        <taxon>Actinomycetota</taxon>
        <taxon>Actinomycetes</taxon>
        <taxon>Pseudonocardiales</taxon>
        <taxon>Pseudonocardiaceae</taxon>
        <taxon>Amycolatopsis</taxon>
    </lineage>
</organism>
<evidence type="ECO:0000313" key="4">
    <source>
        <dbReference type="EMBL" id="NIH78484.1"/>
    </source>
</evidence>
<evidence type="ECO:0000256" key="1">
    <source>
        <dbReference type="ARBA" id="ARBA00006484"/>
    </source>
</evidence>
<dbReference type="PROSITE" id="PS00061">
    <property type="entry name" value="ADH_SHORT"/>
    <property type="match status" value="1"/>
</dbReference>
<dbReference type="Pfam" id="PF00106">
    <property type="entry name" value="adh_short"/>
    <property type="match status" value="1"/>
</dbReference>
<dbReference type="PRINTS" id="PR00080">
    <property type="entry name" value="SDRFAMILY"/>
</dbReference>
<keyword evidence="2" id="KW-0560">Oxidoreductase</keyword>
<gene>
    <name evidence="4" type="ORF">FHX46_001014</name>
</gene>
<dbReference type="InterPro" id="IPR051687">
    <property type="entry name" value="Peroxisomal_Beta-Oxidation"/>
</dbReference>
<protein>
    <submittedName>
        <fullName evidence="4">NAD(P)-dependent dehydrogenase (Short-subunit alcohol dehydrogenase family)</fullName>
    </submittedName>
</protein>
<comment type="similarity">
    <text evidence="1 3">Belongs to the short-chain dehydrogenases/reductases (SDR) family.</text>
</comment>
<name>A0ABX0SNC8_9PSEU</name>
<proteinExistence type="inferred from homology"/>
<dbReference type="InterPro" id="IPR036291">
    <property type="entry name" value="NAD(P)-bd_dom_sf"/>
</dbReference>
<dbReference type="PANTHER" id="PTHR45024:SF2">
    <property type="entry name" value="SCP2 DOMAIN-CONTAINING PROTEIN"/>
    <property type="match status" value="1"/>
</dbReference>
<evidence type="ECO:0000256" key="3">
    <source>
        <dbReference type="RuleBase" id="RU000363"/>
    </source>
</evidence>
<dbReference type="RefSeq" id="WP_167111100.1">
    <property type="nucleotide sequence ID" value="NZ_JAANOU010000001.1"/>
</dbReference>
<dbReference type="PANTHER" id="PTHR45024">
    <property type="entry name" value="DEHYDROGENASES, SHORT CHAIN"/>
    <property type="match status" value="1"/>
</dbReference>
<dbReference type="Gene3D" id="3.40.50.720">
    <property type="entry name" value="NAD(P)-binding Rossmann-like Domain"/>
    <property type="match status" value="1"/>
</dbReference>
<evidence type="ECO:0000313" key="5">
    <source>
        <dbReference type="Proteomes" id="UP000754495"/>
    </source>
</evidence>
<sequence length="307" mass="32325">MKPLAGLAAIVTGAGSGLGRSHALHLASLGAAVVVNDVGRAGTGWRADDVAGEITARGGRAVSDHGDISSWTHASDLVDTCVDAFGRLDILVNNAGIVRDRTMARMAESEWDDVVRVNLKGHAAPAVHAMAHWRKQAKRTGAPAPGAIVHTSSIGGLMANFGQGNYTATKLGIVALSAVLALEGAQLGVRSNVIAPSARTETTLKAMPSAKQFPPMGGDDSDFWDPANVSPVVGWLASPRCRVTGQVFHVVGNEVRLFAPPTVLKRFTTNGRWTADDLERQIGPELTRWPTAMDFLDTVEKEARADG</sequence>
<evidence type="ECO:0000256" key="2">
    <source>
        <dbReference type="ARBA" id="ARBA00023002"/>
    </source>
</evidence>
<dbReference type="InterPro" id="IPR002347">
    <property type="entry name" value="SDR_fam"/>
</dbReference>
<dbReference type="PRINTS" id="PR00081">
    <property type="entry name" value="GDHRDH"/>
</dbReference>
<dbReference type="SUPFAM" id="SSF51735">
    <property type="entry name" value="NAD(P)-binding Rossmann-fold domains"/>
    <property type="match status" value="1"/>
</dbReference>